<keyword evidence="3" id="KW-0175">Coiled coil</keyword>
<dbReference type="AlphaFoldDB" id="A0A7K9J3Z1"/>
<feature type="domain" description="RecF/RecN/SMC N-terminal" evidence="4">
    <location>
        <begin position="49"/>
        <end position="244"/>
    </location>
</feature>
<dbReference type="SUPFAM" id="SSF52540">
    <property type="entry name" value="P-loop containing nucleoside triphosphate hydrolases"/>
    <property type="match status" value="1"/>
</dbReference>
<protein>
    <submittedName>
        <fullName evidence="5">SMC2 protein</fullName>
    </submittedName>
</protein>
<accession>A0A7K9J3Z1</accession>
<organism evidence="5 6">
    <name type="scientific">Myiagra hebetior</name>
    <dbReference type="NCBI Taxonomy" id="381031"/>
    <lineage>
        <taxon>Eukaryota</taxon>
        <taxon>Metazoa</taxon>
        <taxon>Chordata</taxon>
        <taxon>Craniata</taxon>
        <taxon>Vertebrata</taxon>
        <taxon>Euteleostomi</taxon>
        <taxon>Archelosauria</taxon>
        <taxon>Archosauria</taxon>
        <taxon>Dinosauria</taxon>
        <taxon>Saurischia</taxon>
        <taxon>Theropoda</taxon>
        <taxon>Coelurosauria</taxon>
        <taxon>Aves</taxon>
        <taxon>Neognathae</taxon>
        <taxon>Neoaves</taxon>
        <taxon>Telluraves</taxon>
        <taxon>Australaves</taxon>
        <taxon>Passeriformes</taxon>
        <taxon>Corvoidea</taxon>
        <taxon>Monarchidae</taxon>
        <taxon>Myiagra</taxon>
    </lineage>
</organism>
<comment type="caution">
    <text evidence="5">The sequence shown here is derived from an EMBL/GenBank/DDBJ whole genome shotgun (WGS) entry which is preliminary data.</text>
</comment>
<dbReference type="Pfam" id="PF02463">
    <property type="entry name" value="SMC_N"/>
    <property type="match status" value="1"/>
</dbReference>
<dbReference type="InterPro" id="IPR003395">
    <property type="entry name" value="RecF/RecN/SMC_N"/>
</dbReference>
<name>A0A7K9J3Z1_9CORV</name>
<keyword evidence="2" id="KW-0158">Chromosome</keyword>
<feature type="non-terminal residue" evidence="5">
    <location>
        <position position="1"/>
    </location>
</feature>
<evidence type="ECO:0000256" key="2">
    <source>
        <dbReference type="ARBA" id="ARBA00022454"/>
    </source>
</evidence>
<evidence type="ECO:0000259" key="4">
    <source>
        <dbReference type="Pfam" id="PF02463"/>
    </source>
</evidence>
<dbReference type="FunFam" id="3.40.50.300:FF:000385">
    <property type="entry name" value="Structural maintenance of chromosomes 2"/>
    <property type="match status" value="1"/>
</dbReference>
<feature type="coiled-coil region" evidence="3">
    <location>
        <begin position="43"/>
        <end position="92"/>
    </location>
</feature>
<sequence length="251" mass="28558">GKSLNISFCLQVAKMLKEYQWIASDKAHFGQPNTHYDFKSSSPKEASQKLQKLQERKEKLERNVNTRAMNMLSDVEERYNDLMKKKRIVENDKIKILAVIEELDQKKKEALDIAWKKVNEDFGSIFSTLLPGARAMLAASKAHNVLVGMEFRVALGNTWKENLTELSGGQRSLVALSLILAMLLFRPAPVYILDEVDAALDLSHTQNIGQMLQTHFRHSQFIVVSLKDGMFNNANVLYKTRFVDGISTITR</sequence>
<dbReference type="Proteomes" id="UP000534930">
    <property type="component" value="Unassembled WGS sequence"/>
</dbReference>
<dbReference type="InterPro" id="IPR027417">
    <property type="entry name" value="P-loop_NTPase"/>
</dbReference>
<evidence type="ECO:0000256" key="1">
    <source>
        <dbReference type="ARBA" id="ARBA00004286"/>
    </source>
</evidence>
<evidence type="ECO:0000256" key="3">
    <source>
        <dbReference type="SAM" id="Coils"/>
    </source>
</evidence>
<dbReference type="PANTHER" id="PTHR43977">
    <property type="entry name" value="STRUCTURAL MAINTENANCE OF CHROMOSOMES PROTEIN 3"/>
    <property type="match status" value="1"/>
</dbReference>
<dbReference type="GO" id="GO:0005694">
    <property type="term" value="C:chromosome"/>
    <property type="evidence" value="ECO:0007669"/>
    <property type="project" value="UniProtKB-SubCell"/>
</dbReference>
<feature type="non-terminal residue" evidence="5">
    <location>
        <position position="251"/>
    </location>
</feature>
<dbReference type="Gene3D" id="3.40.50.300">
    <property type="entry name" value="P-loop containing nucleotide triphosphate hydrolases"/>
    <property type="match status" value="1"/>
</dbReference>
<keyword evidence="6" id="KW-1185">Reference proteome</keyword>
<proteinExistence type="predicted"/>
<comment type="subcellular location">
    <subcellularLocation>
        <location evidence="1">Chromosome</location>
    </subcellularLocation>
</comment>
<reference evidence="5 6" key="1">
    <citation type="submission" date="2019-09" db="EMBL/GenBank/DDBJ databases">
        <title>Bird 10,000 Genomes (B10K) Project - Family phase.</title>
        <authorList>
            <person name="Zhang G."/>
        </authorList>
    </citation>
    <scope>NUCLEOTIDE SEQUENCE [LARGE SCALE GENOMIC DNA]</scope>
    <source>
        <strain evidence="5">B10K-DU-001-33</strain>
        <tissue evidence="5">Muscle</tissue>
    </source>
</reference>
<evidence type="ECO:0000313" key="6">
    <source>
        <dbReference type="Proteomes" id="UP000534930"/>
    </source>
</evidence>
<evidence type="ECO:0000313" key="5">
    <source>
        <dbReference type="EMBL" id="NXH32546.1"/>
    </source>
</evidence>
<dbReference type="EMBL" id="VWZQ01009099">
    <property type="protein sequence ID" value="NXH32546.1"/>
    <property type="molecule type" value="Genomic_DNA"/>
</dbReference>
<gene>
    <name evidence="5" type="primary">Smc2_1</name>
    <name evidence="5" type="ORF">MYIHEB_R15968</name>
</gene>